<sequence length="139" mass="14657">MQLTTILAALAAAASVSAHFTVTTPPSRGFDELIEDQAPCGGFNTPSTTRTTFGKDSNVTIRLADDSATTTVRIGYGSNPKKFKSLVGSASFTSKGVYNIPFNLHKVPRSQSGKPATVQITISGDDGVLYQCSDVILKL</sequence>
<evidence type="ECO:0000256" key="1">
    <source>
        <dbReference type="ARBA" id="ARBA00004236"/>
    </source>
</evidence>
<feature type="signal peptide" evidence="8">
    <location>
        <begin position="1"/>
        <end position="18"/>
    </location>
</feature>
<evidence type="ECO:0000256" key="7">
    <source>
        <dbReference type="ARBA" id="ARBA00037868"/>
    </source>
</evidence>
<reference evidence="10 11" key="1">
    <citation type="submission" date="2023-09" db="EMBL/GenBank/DDBJ databases">
        <title>Pangenome analysis of Batrachochytrium dendrobatidis and related Chytrids.</title>
        <authorList>
            <person name="Yacoub M.N."/>
            <person name="Stajich J.E."/>
            <person name="James T.Y."/>
        </authorList>
    </citation>
    <scope>NUCLEOTIDE SEQUENCE [LARGE SCALE GENOMIC DNA]</scope>
    <source>
        <strain evidence="10 11">JEL0888</strain>
    </source>
</reference>
<feature type="domain" description="Copper acquisition factor BIM1-like" evidence="9">
    <location>
        <begin position="17"/>
        <end position="137"/>
    </location>
</feature>
<dbReference type="PANTHER" id="PTHR34992:SF1">
    <property type="entry name" value="COPPER ACQUISITION FACTOR BIM1-LIKE DOMAIN-CONTAINING PROTEIN"/>
    <property type="match status" value="1"/>
</dbReference>
<protein>
    <recommendedName>
        <fullName evidence="9">Copper acquisition factor BIM1-like domain-containing protein</fullName>
    </recommendedName>
</protein>
<name>A0ABR4N015_9FUNG</name>
<dbReference type="CDD" id="cd21176">
    <property type="entry name" value="LPMO_auxiliary-like"/>
    <property type="match status" value="1"/>
</dbReference>
<keyword evidence="4" id="KW-0472">Membrane</keyword>
<dbReference type="InterPro" id="IPR046936">
    <property type="entry name" value="BIM1-like"/>
</dbReference>
<keyword evidence="11" id="KW-1185">Reference proteome</keyword>
<accession>A0ABR4N015</accession>
<keyword evidence="3 8" id="KW-0732">Signal</keyword>
<dbReference type="InterPro" id="IPR046530">
    <property type="entry name" value="BIM1-like_dom"/>
</dbReference>
<organism evidence="10 11">
    <name type="scientific">Polyrhizophydium stewartii</name>
    <dbReference type="NCBI Taxonomy" id="2732419"/>
    <lineage>
        <taxon>Eukaryota</taxon>
        <taxon>Fungi</taxon>
        <taxon>Fungi incertae sedis</taxon>
        <taxon>Chytridiomycota</taxon>
        <taxon>Chytridiomycota incertae sedis</taxon>
        <taxon>Chytridiomycetes</taxon>
        <taxon>Rhizophydiales</taxon>
        <taxon>Rhizophydiales incertae sedis</taxon>
        <taxon>Polyrhizophydium</taxon>
    </lineage>
</organism>
<evidence type="ECO:0000256" key="8">
    <source>
        <dbReference type="SAM" id="SignalP"/>
    </source>
</evidence>
<evidence type="ECO:0000256" key="6">
    <source>
        <dbReference type="ARBA" id="ARBA00023288"/>
    </source>
</evidence>
<gene>
    <name evidence="10" type="ORF">HK105_207649</name>
</gene>
<feature type="chain" id="PRO_5045048553" description="Copper acquisition factor BIM1-like domain-containing protein" evidence="8">
    <location>
        <begin position="19"/>
        <end position="139"/>
    </location>
</feature>
<evidence type="ECO:0000259" key="9">
    <source>
        <dbReference type="Pfam" id="PF20238"/>
    </source>
</evidence>
<keyword evidence="2" id="KW-1003">Cell membrane</keyword>
<dbReference type="Proteomes" id="UP001527925">
    <property type="component" value="Unassembled WGS sequence"/>
</dbReference>
<evidence type="ECO:0000313" key="11">
    <source>
        <dbReference type="Proteomes" id="UP001527925"/>
    </source>
</evidence>
<keyword evidence="6" id="KW-0449">Lipoprotein</keyword>
<comment type="caution">
    <text evidence="10">The sequence shown here is derived from an EMBL/GenBank/DDBJ whole genome shotgun (WGS) entry which is preliminary data.</text>
</comment>
<dbReference type="PANTHER" id="PTHR34992">
    <property type="entry name" value="HYPHAL ANASTAMOSIS-7 PROTEIN"/>
    <property type="match status" value="1"/>
</dbReference>
<evidence type="ECO:0000256" key="3">
    <source>
        <dbReference type="ARBA" id="ARBA00022729"/>
    </source>
</evidence>
<keyword evidence="5" id="KW-0325">Glycoprotein</keyword>
<evidence type="ECO:0000256" key="2">
    <source>
        <dbReference type="ARBA" id="ARBA00022475"/>
    </source>
</evidence>
<evidence type="ECO:0000256" key="5">
    <source>
        <dbReference type="ARBA" id="ARBA00023180"/>
    </source>
</evidence>
<evidence type="ECO:0000313" key="10">
    <source>
        <dbReference type="EMBL" id="KAL2912868.1"/>
    </source>
</evidence>
<proteinExistence type="predicted"/>
<evidence type="ECO:0000256" key="4">
    <source>
        <dbReference type="ARBA" id="ARBA00023136"/>
    </source>
</evidence>
<comment type="subcellular location">
    <subcellularLocation>
        <location evidence="1">Cell membrane</location>
    </subcellularLocation>
    <subcellularLocation>
        <location evidence="7">Endomembrane system</location>
        <topology evidence="7">Lipid-anchor</topology>
    </subcellularLocation>
</comment>
<dbReference type="EMBL" id="JADGIZ020000056">
    <property type="protein sequence ID" value="KAL2912868.1"/>
    <property type="molecule type" value="Genomic_DNA"/>
</dbReference>
<dbReference type="Pfam" id="PF20238">
    <property type="entry name" value="BIM1-like_dom"/>
    <property type="match status" value="1"/>
</dbReference>